<gene>
    <name evidence="3" type="ORF">Din_026751</name>
</gene>
<protein>
    <recommendedName>
        <fullName evidence="2">Brf1 TBP-binding domain-containing protein</fullName>
    </recommendedName>
</protein>
<dbReference type="FunFam" id="1.20.5.650:FF:000002">
    <property type="entry name" value="Cyclin/Brf1-like TBP-binding protein"/>
    <property type="match status" value="1"/>
</dbReference>
<feature type="domain" description="Brf1 TBP-binding" evidence="2">
    <location>
        <begin position="25"/>
        <end position="146"/>
    </location>
</feature>
<feature type="compositionally biased region" description="Acidic residues" evidence="1">
    <location>
        <begin position="212"/>
        <end position="228"/>
    </location>
</feature>
<dbReference type="EMBL" id="GHES01026751">
    <property type="protein sequence ID" value="MPA57310.1"/>
    <property type="molecule type" value="Transcribed_RNA"/>
</dbReference>
<dbReference type="InterPro" id="IPR011665">
    <property type="entry name" value="BRF1_TBP-bd_dom"/>
</dbReference>
<feature type="region of interest" description="Disordered" evidence="1">
    <location>
        <begin position="151"/>
        <end position="228"/>
    </location>
</feature>
<sequence length="228" mass="25807">MNGAFDTFQQFKDMSTVADETDSFSDIDDVEVNGYLNNEEESRYKKIIWEEMNKEYLQEQATKEAAAAAAFKDVNVASDDLRAAQELAAAAAAAVAKSREKRRQKQALEAKNATPAQNAAEATCQMLIKKRLSSKINYDVLETLFDENLDPDAKRNRLNSDHDGNTTRQQLNEEENEADTTTNNDEPEQDDEDMEETVAKGEYNHEWGGFDNGEEVYDYDYDGYDESC</sequence>
<dbReference type="Gene3D" id="1.20.5.650">
    <property type="entry name" value="Single helix bin"/>
    <property type="match status" value="1"/>
</dbReference>
<accession>A0A5B7AKS0</accession>
<proteinExistence type="predicted"/>
<evidence type="ECO:0000256" key="1">
    <source>
        <dbReference type="SAM" id="MobiDB-lite"/>
    </source>
</evidence>
<dbReference type="AlphaFoldDB" id="A0A5B7AKS0"/>
<reference evidence="3" key="1">
    <citation type="submission" date="2019-08" db="EMBL/GenBank/DDBJ databases">
        <title>Reference gene set and small RNA set construction with multiple tissues from Davidia involucrata Baill.</title>
        <authorList>
            <person name="Yang H."/>
            <person name="Zhou C."/>
            <person name="Li G."/>
            <person name="Wang J."/>
            <person name="Gao P."/>
            <person name="Wang M."/>
            <person name="Wang R."/>
            <person name="Zhao Y."/>
        </authorList>
    </citation>
    <scope>NUCLEOTIDE SEQUENCE</scope>
    <source>
        <tissue evidence="3">Mixed with DoveR01_LX</tissue>
    </source>
</reference>
<feature type="compositionally biased region" description="Basic and acidic residues" evidence="1">
    <location>
        <begin position="151"/>
        <end position="165"/>
    </location>
</feature>
<name>A0A5B7AKS0_DAVIN</name>
<feature type="compositionally biased region" description="Acidic residues" evidence="1">
    <location>
        <begin position="185"/>
        <end position="196"/>
    </location>
</feature>
<evidence type="ECO:0000259" key="2">
    <source>
        <dbReference type="Pfam" id="PF07741"/>
    </source>
</evidence>
<evidence type="ECO:0000313" key="3">
    <source>
        <dbReference type="EMBL" id="MPA57310.1"/>
    </source>
</evidence>
<dbReference type="Pfam" id="PF07741">
    <property type="entry name" value="BRF1"/>
    <property type="match status" value="1"/>
</dbReference>
<organism evidence="3">
    <name type="scientific">Davidia involucrata</name>
    <name type="common">Dove tree</name>
    <dbReference type="NCBI Taxonomy" id="16924"/>
    <lineage>
        <taxon>Eukaryota</taxon>
        <taxon>Viridiplantae</taxon>
        <taxon>Streptophyta</taxon>
        <taxon>Embryophyta</taxon>
        <taxon>Tracheophyta</taxon>
        <taxon>Spermatophyta</taxon>
        <taxon>Magnoliopsida</taxon>
        <taxon>eudicotyledons</taxon>
        <taxon>Gunneridae</taxon>
        <taxon>Pentapetalae</taxon>
        <taxon>asterids</taxon>
        <taxon>Cornales</taxon>
        <taxon>Nyssaceae</taxon>
        <taxon>Davidia</taxon>
    </lineage>
</organism>